<dbReference type="GO" id="GO:0031491">
    <property type="term" value="F:nucleosome binding"/>
    <property type="evidence" value="ECO:0007669"/>
    <property type="project" value="TreeGrafter"/>
</dbReference>
<dbReference type="OrthoDB" id="8709537at2759"/>
<dbReference type="GO" id="GO:0006357">
    <property type="term" value="P:regulation of transcription by RNA polymerase II"/>
    <property type="evidence" value="ECO:0007669"/>
    <property type="project" value="TreeGrafter"/>
</dbReference>
<feature type="compositionally biased region" description="Basic and acidic residues" evidence="3">
    <location>
        <begin position="847"/>
        <end position="882"/>
    </location>
</feature>
<dbReference type="Proteomes" id="UP000659654">
    <property type="component" value="Unassembled WGS sequence"/>
</dbReference>
<evidence type="ECO:0000256" key="3">
    <source>
        <dbReference type="SAM" id="MobiDB-lite"/>
    </source>
</evidence>
<dbReference type="PANTHER" id="PTHR12656">
    <property type="entry name" value="BRG-1 ASSOCIATED FACTOR 250 BAF250"/>
    <property type="match status" value="1"/>
</dbReference>
<feature type="compositionally biased region" description="Pro residues" evidence="3">
    <location>
        <begin position="229"/>
        <end position="263"/>
    </location>
</feature>
<dbReference type="Pfam" id="PF12031">
    <property type="entry name" value="BAF250_C"/>
    <property type="match status" value="1"/>
</dbReference>
<dbReference type="InterPro" id="IPR033388">
    <property type="entry name" value="BAF250_C"/>
</dbReference>
<sequence length="1345" mass="149973">MKRGTSRRKKTSQTSEQPPNAVKPDYGQQPVGCGAYNYPMPPYGMSYPPGYPPGYPPAYPPQMSQPHIGYPSPSNVYRPAPQQGPMPQFRPNHLAPPAYDYPRAPSPRIQTPSTSTASPQMFRVPSPSLRQPQQQYMPSYPTHPVMTASPRPLQQQQPSPIPNQPSTSMSSQQQPRWAPNYPQHGPAEGQPPYYYQQQGLPPPPPHHPGYPGWSGQPLPPGYSQHGYPPVRPPTHPPPGQGYPPGYAPPQFPQAQPQPPPPHIQAPKPEAMDPQAGPASTGDQSSRSTPAPPHQTSRPPSQAHYQPPSTPDTRQEERPSSRQPAKLGHTPVPSSSASMPGPAQPPPQMPVNPMNMPHTSQPYYPPNAYRPVPTANKPQYPMGYPDPSQGFPPPHPNMYPPSSQHPGMWPPNSQPGVPQPRFLNPHTPQMPGKPQQQEFRRPQPPSTSAAPPPPQPQQYYMQNNQQGMASPSSAQRQQRVPPQVQQMPPATTASQQYQPHPMSRQMQPQQGQMNASFPPGCLEAIATATAMRRKRPRSFARDINGATPKRLTMALRSGQELDTIWAINVLTVILYDDMAQPLILSSEPQLLGLCIEHFKALLAVLYPQEFSLTDNAKDLEVFEDFVENAPNSRKNSVVEMGKINGKVEKKSRKNSTDFTFVSRTGRKVYVEKEAKKPMILDRLCKEWEDEQETSKENKALEEGKFVSGLCHRIYKGIMTRLQCKRGLKRMRFSKHDVIKEEVQDGEEEDVKEEMEEETLFYRQPKPNETWNREITADLSLIPRAAPLVNRDVCLEEIGDRLLAMSNIIRGFSFFPGNEKLMYNNTELLDLIGRLLMLKVKRDEQRNLESAKLKAEKEAEEKVKKEVEEDEKGDKKEPEKKSAPSEEDSDEKLLLEIANQLRDDAFTLLSHISVQLDLYNQNSDVTYRLMDALLHWAVTTNIQAKDPINNAVYSPKLYVFEVICKMSLLESNIDLLLSTGPWPRIEEFVRVVANSVTMSEELPLREFAIVILTAICQASEPACVVATLETDVIQNLVSFLEAAEFNITTIATTEGVTVLRDNPERMGTSFGMLRRAAQILACLAQYEVCRPYFVKHQSRLLSFTVSSYMDSRVAGMVAGILYDLQHIPSDLLLAKEVSPQETSKMAERFPSFKWKVSDDAEDPPEPFLNVTLPPPTNPFHVEAQKGLPKVSISPDSRSMSPSKTNGNLEVNGNTKHRRKRSRHSDGREMTALESALLNDSDAESGPESDGETSQPASDTNSLNSQPNFKSASDAVKEKLRNNINMKHGLTENGHEEEPDQKRQRIGNGMSAVSPKCNGDLNNKVRPNKSENGNGTPTKQSGSMAAVA</sequence>
<dbReference type="GO" id="GO:0016514">
    <property type="term" value="C:SWI/SNF complex"/>
    <property type="evidence" value="ECO:0007669"/>
    <property type="project" value="InterPro"/>
</dbReference>
<dbReference type="GO" id="GO:0045893">
    <property type="term" value="P:positive regulation of DNA-templated transcription"/>
    <property type="evidence" value="ECO:0007669"/>
    <property type="project" value="TreeGrafter"/>
</dbReference>
<organism evidence="5 6">
    <name type="scientific">Bursaphelenchus xylophilus</name>
    <name type="common">Pinewood nematode worm</name>
    <name type="synonym">Aphelenchoides xylophilus</name>
    <dbReference type="NCBI Taxonomy" id="6326"/>
    <lineage>
        <taxon>Eukaryota</taxon>
        <taxon>Metazoa</taxon>
        <taxon>Ecdysozoa</taxon>
        <taxon>Nematoda</taxon>
        <taxon>Chromadorea</taxon>
        <taxon>Rhabditida</taxon>
        <taxon>Tylenchina</taxon>
        <taxon>Tylenchomorpha</taxon>
        <taxon>Aphelenchoidea</taxon>
        <taxon>Aphelenchoididae</taxon>
        <taxon>Bursaphelenchus</taxon>
    </lineage>
</organism>
<feature type="compositionally biased region" description="Low complexity" evidence="3">
    <location>
        <begin position="149"/>
        <end position="175"/>
    </location>
</feature>
<reference evidence="5" key="1">
    <citation type="submission" date="2020-09" db="EMBL/GenBank/DDBJ databases">
        <authorList>
            <person name="Kikuchi T."/>
        </authorList>
    </citation>
    <scope>NUCLEOTIDE SEQUENCE</scope>
    <source>
        <strain evidence="5">Ka4C1</strain>
    </source>
</reference>
<feature type="compositionally biased region" description="Low complexity" evidence="3">
    <location>
        <begin position="330"/>
        <end position="340"/>
    </location>
</feature>
<feature type="region of interest" description="Disordered" evidence="3">
    <location>
        <begin position="1"/>
        <end position="35"/>
    </location>
</feature>
<dbReference type="GO" id="GO:0035060">
    <property type="term" value="C:brahma complex"/>
    <property type="evidence" value="ECO:0007669"/>
    <property type="project" value="InterPro"/>
</dbReference>
<feature type="compositionally biased region" description="Pro residues" evidence="3">
    <location>
        <begin position="49"/>
        <end position="60"/>
    </location>
</feature>
<feature type="compositionally biased region" description="Polar residues" evidence="3">
    <location>
        <begin position="1327"/>
        <end position="1345"/>
    </location>
</feature>
<feature type="region of interest" description="Disordered" evidence="3">
    <location>
        <begin position="1187"/>
        <end position="1345"/>
    </location>
</feature>
<keyword evidence="2" id="KW-0539">Nucleus</keyword>
<feature type="region of interest" description="Disordered" evidence="3">
    <location>
        <begin position="847"/>
        <end position="887"/>
    </location>
</feature>
<dbReference type="Proteomes" id="UP000582659">
    <property type="component" value="Unassembled WGS sequence"/>
</dbReference>
<feature type="compositionally biased region" description="Acidic residues" evidence="3">
    <location>
        <begin position="1238"/>
        <end position="1248"/>
    </location>
</feature>
<protein>
    <submittedName>
        <fullName evidence="5">(pine wood nematode) hypothetical protein</fullName>
    </submittedName>
</protein>
<gene>
    <name evidence="5" type="ORF">BXYJ_LOCUS2385</name>
</gene>
<comment type="caution">
    <text evidence="5">The sequence shown here is derived from an EMBL/GenBank/DDBJ whole genome shotgun (WGS) entry which is preliminary data.</text>
</comment>
<feature type="domain" description="SWI/SNF-like complex subunit BAF250 C-terminal" evidence="4">
    <location>
        <begin position="796"/>
        <end position="1071"/>
    </location>
</feature>
<comment type="subcellular location">
    <subcellularLocation>
        <location evidence="1">Nucleus</location>
    </subcellularLocation>
</comment>
<dbReference type="SMR" id="A0A7I8XQZ2"/>
<feature type="compositionally biased region" description="Pro residues" evidence="3">
    <location>
        <begin position="389"/>
        <end position="398"/>
    </location>
</feature>
<dbReference type="GO" id="GO:0071565">
    <property type="term" value="C:nBAF complex"/>
    <property type="evidence" value="ECO:0007669"/>
    <property type="project" value="TreeGrafter"/>
</dbReference>
<feature type="compositionally biased region" description="Polar residues" evidence="3">
    <location>
        <begin position="128"/>
        <end position="137"/>
    </location>
</feature>
<dbReference type="EMBL" id="CAJFCV020000001">
    <property type="protein sequence ID" value="CAG9088130.1"/>
    <property type="molecule type" value="Genomic_DNA"/>
</dbReference>
<dbReference type="GO" id="GO:0005654">
    <property type="term" value="C:nucleoplasm"/>
    <property type="evidence" value="ECO:0007669"/>
    <property type="project" value="TreeGrafter"/>
</dbReference>
<evidence type="ECO:0000313" key="5">
    <source>
        <dbReference type="EMBL" id="CAD5211351.1"/>
    </source>
</evidence>
<feature type="compositionally biased region" description="Low complexity" evidence="3">
    <location>
        <begin position="190"/>
        <end position="199"/>
    </location>
</feature>
<feature type="region of interest" description="Disordered" evidence="3">
    <location>
        <begin position="47"/>
        <end position="514"/>
    </location>
</feature>
<keyword evidence="6" id="KW-1185">Reference proteome</keyword>
<feature type="compositionally biased region" description="Polar residues" evidence="3">
    <location>
        <begin position="280"/>
        <end position="303"/>
    </location>
</feature>
<evidence type="ECO:0000256" key="2">
    <source>
        <dbReference type="ARBA" id="ARBA00023242"/>
    </source>
</evidence>
<feature type="compositionally biased region" description="Basic and acidic residues" evidence="3">
    <location>
        <begin position="1286"/>
        <end position="1300"/>
    </location>
</feature>
<evidence type="ECO:0000259" key="4">
    <source>
        <dbReference type="Pfam" id="PF12031"/>
    </source>
</evidence>
<feature type="compositionally biased region" description="Low complexity" evidence="3">
    <location>
        <begin position="1189"/>
        <end position="1200"/>
    </location>
</feature>
<feature type="compositionally biased region" description="Polar residues" evidence="3">
    <location>
        <begin position="108"/>
        <end position="119"/>
    </location>
</feature>
<dbReference type="PANTHER" id="PTHR12656:SF5">
    <property type="entry name" value="TRITHORAX GROUP PROTEIN OSA"/>
    <property type="match status" value="1"/>
</dbReference>
<proteinExistence type="predicted"/>
<dbReference type="InterPro" id="IPR021906">
    <property type="entry name" value="BAF250/Osa"/>
</dbReference>
<name>A0A7I8XQZ2_BURXY</name>
<evidence type="ECO:0000256" key="1">
    <source>
        <dbReference type="ARBA" id="ARBA00004123"/>
    </source>
</evidence>
<dbReference type="GO" id="GO:0006338">
    <property type="term" value="P:chromatin remodeling"/>
    <property type="evidence" value="ECO:0007669"/>
    <property type="project" value="InterPro"/>
</dbReference>
<feature type="compositionally biased region" description="Pro residues" evidence="3">
    <location>
        <begin position="441"/>
        <end position="455"/>
    </location>
</feature>
<accession>A0A7I8XQZ2</accession>
<feature type="compositionally biased region" description="Polar residues" evidence="3">
    <location>
        <begin position="1249"/>
        <end position="1268"/>
    </location>
</feature>
<feature type="compositionally biased region" description="Polar residues" evidence="3">
    <location>
        <begin position="490"/>
        <end position="514"/>
    </location>
</feature>
<feature type="compositionally biased region" description="Low complexity" evidence="3">
    <location>
        <begin position="456"/>
        <end position="489"/>
    </location>
</feature>
<dbReference type="EMBL" id="CAJFDI010000001">
    <property type="protein sequence ID" value="CAD5211351.1"/>
    <property type="molecule type" value="Genomic_DNA"/>
</dbReference>
<feature type="compositionally biased region" description="Basic residues" evidence="3">
    <location>
        <begin position="1"/>
        <end position="11"/>
    </location>
</feature>
<feature type="compositionally biased region" description="Polar residues" evidence="3">
    <location>
        <begin position="1201"/>
        <end position="1211"/>
    </location>
</feature>
<evidence type="ECO:0000313" key="6">
    <source>
        <dbReference type="Proteomes" id="UP000659654"/>
    </source>
</evidence>